<comment type="caution">
    <text evidence="1">The sequence shown here is derived from an EMBL/GenBank/DDBJ whole genome shotgun (WGS) entry which is preliminary data.</text>
</comment>
<dbReference type="AlphaFoldDB" id="A0AAD5NZQ2"/>
<gene>
    <name evidence="1" type="ORF">LWI28_015626</name>
</gene>
<protein>
    <submittedName>
        <fullName evidence="1">Uncharacterized protein</fullName>
    </submittedName>
</protein>
<sequence length="147" mass="16343">MPFDSIGNSVMNIIDDPLHFPGPVLEACMPCFQRSKDDAGVYNFSLGVISGAISTFNAFTNKTIDGQALPTAARGYLTGFARPEVIPRCRNIGGRLLILNGRNIWGLIFWTLDGKMDTLLFINVAPILDFSFIWTFDPRKSKIYSTF</sequence>
<dbReference type="EMBL" id="JAJSOW010000004">
    <property type="protein sequence ID" value="KAI9191927.1"/>
    <property type="molecule type" value="Genomic_DNA"/>
</dbReference>
<evidence type="ECO:0000313" key="1">
    <source>
        <dbReference type="EMBL" id="KAI9191927.1"/>
    </source>
</evidence>
<proteinExistence type="predicted"/>
<reference evidence="1" key="2">
    <citation type="submission" date="2023-02" db="EMBL/GenBank/DDBJ databases">
        <authorList>
            <person name="Swenson N.G."/>
            <person name="Wegrzyn J.L."/>
            <person name="Mcevoy S.L."/>
        </authorList>
    </citation>
    <scope>NUCLEOTIDE SEQUENCE</scope>
    <source>
        <strain evidence="1">91603</strain>
        <tissue evidence="1">Leaf</tissue>
    </source>
</reference>
<dbReference type="Proteomes" id="UP001064489">
    <property type="component" value="Chromosome 6"/>
</dbReference>
<keyword evidence="2" id="KW-1185">Reference proteome</keyword>
<organism evidence="1 2">
    <name type="scientific">Acer negundo</name>
    <name type="common">Box elder</name>
    <dbReference type="NCBI Taxonomy" id="4023"/>
    <lineage>
        <taxon>Eukaryota</taxon>
        <taxon>Viridiplantae</taxon>
        <taxon>Streptophyta</taxon>
        <taxon>Embryophyta</taxon>
        <taxon>Tracheophyta</taxon>
        <taxon>Spermatophyta</taxon>
        <taxon>Magnoliopsida</taxon>
        <taxon>eudicotyledons</taxon>
        <taxon>Gunneridae</taxon>
        <taxon>Pentapetalae</taxon>
        <taxon>rosids</taxon>
        <taxon>malvids</taxon>
        <taxon>Sapindales</taxon>
        <taxon>Sapindaceae</taxon>
        <taxon>Hippocastanoideae</taxon>
        <taxon>Acereae</taxon>
        <taxon>Acer</taxon>
    </lineage>
</organism>
<reference evidence="1" key="1">
    <citation type="journal article" date="2022" name="Plant J.">
        <title>Strategies of tolerance reflected in two North American maple genomes.</title>
        <authorList>
            <person name="McEvoy S.L."/>
            <person name="Sezen U.U."/>
            <person name="Trouern-Trend A."/>
            <person name="McMahon S.M."/>
            <person name="Schaberg P.G."/>
            <person name="Yang J."/>
            <person name="Wegrzyn J.L."/>
            <person name="Swenson N.G."/>
        </authorList>
    </citation>
    <scope>NUCLEOTIDE SEQUENCE</scope>
    <source>
        <strain evidence="1">91603</strain>
    </source>
</reference>
<name>A0AAD5NZQ2_ACENE</name>
<evidence type="ECO:0000313" key="2">
    <source>
        <dbReference type="Proteomes" id="UP001064489"/>
    </source>
</evidence>
<accession>A0AAD5NZQ2</accession>